<proteinExistence type="predicted"/>
<keyword evidence="3" id="KW-1185">Reference proteome</keyword>
<name>A0A177T633_9BASI</name>
<evidence type="ECO:0000313" key="3">
    <source>
        <dbReference type="Proteomes" id="UP000077521"/>
    </source>
</evidence>
<feature type="region of interest" description="Disordered" evidence="1">
    <location>
        <begin position="74"/>
        <end position="98"/>
    </location>
</feature>
<accession>A0A177T633</accession>
<sequence>MSDLSPAPAQNELADLRRRIVAATSASLPAPPSANIRVTGVYNADPAQQSSLALANRISILEAGLKSAEAEVQHHKDRADSLSGRLAHAQTTDRQADTRLSNQLRKEMNDLEKKHSEQVAVYKSTIAGLQARIKNMEEGLEHAGRAAVPQITDRSVSAFTTASQSLLSLPRTRRTNSRDPFRD</sequence>
<feature type="region of interest" description="Disordered" evidence="1">
    <location>
        <begin position="164"/>
        <end position="183"/>
    </location>
</feature>
<organism evidence="2 3">
    <name type="scientific">Tilletia indica</name>
    <dbReference type="NCBI Taxonomy" id="43049"/>
    <lineage>
        <taxon>Eukaryota</taxon>
        <taxon>Fungi</taxon>
        <taxon>Dikarya</taxon>
        <taxon>Basidiomycota</taxon>
        <taxon>Ustilaginomycotina</taxon>
        <taxon>Exobasidiomycetes</taxon>
        <taxon>Tilletiales</taxon>
        <taxon>Tilletiaceae</taxon>
        <taxon>Tilletia</taxon>
    </lineage>
</organism>
<protein>
    <submittedName>
        <fullName evidence="2">Uncharacterized protein</fullName>
    </submittedName>
</protein>
<comment type="caution">
    <text evidence="2">The sequence shown here is derived from an EMBL/GenBank/DDBJ whole genome shotgun (WGS) entry which is preliminary data.</text>
</comment>
<reference evidence="2" key="1">
    <citation type="submission" date="2016-04" db="EMBL/GenBank/DDBJ databases">
        <authorList>
            <person name="Nguyen H.D."/>
            <person name="Samba Siva P."/>
            <person name="Cullis J."/>
            <person name="Levesque C.A."/>
            <person name="Hambleton S."/>
        </authorList>
    </citation>
    <scope>NUCLEOTIDE SEQUENCE</scope>
    <source>
        <strain evidence="2">DAOMC 236416</strain>
    </source>
</reference>
<gene>
    <name evidence="2" type="ORF">A4X13_0g8058</name>
</gene>
<feature type="compositionally biased region" description="Polar residues" evidence="1">
    <location>
        <begin position="89"/>
        <end position="98"/>
    </location>
</feature>
<dbReference type="EMBL" id="LWDF02001223">
    <property type="protein sequence ID" value="KAE8239812.1"/>
    <property type="molecule type" value="Genomic_DNA"/>
</dbReference>
<dbReference type="Proteomes" id="UP000077521">
    <property type="component" value="Unassembled WGS sequence"/>
</dbReference>
<evidence type="ECO:0000313" key="2">
    <source>
        <dbReference type="EMBL" id="KAE8239812.1"/>
    </source>
</evidence>
<dbReference type="AlphaFoldDB" id="A0A177T633"/>
<reference evidence="2" key="2">
    <citation type="journal article" date="2019" name="IMA Fungus">
        <title>Genome sequencing and comparison of five Tilletia species to identify candidate genes for the detection of regulated species infecting wheat.</title>
        <authorList>
            <person name="Nguyen H.D.T."/>
            <person name="Sultana T."/>
            <person name="Kesanakurti P."/>
            <person name="Hambleton S."/>
        </authorList>
    </citation>
    <scope>NUCLEOTIDE SEQUENCE</scope>
    <source>
        <strain evidence="2">DAOMC 236416</strain>
    </source>
</reference>
<evidence type="ECO:0000256" key="1">
    <source>
        <dbReference type="SAM" id="MobiDB-lite"/>
    </source>
</evidence>